<dbReference type="Gene3D" id="1.25.40.180">
    <property type="match status" value="1"/>
</dbReference>
<dbReference type="InterPro" id="IPR016024">
    <property type="entry name" value="ARM-type_fold"/>
</dbReference>
<dbReference type="AlphaFoldDB" id="A0A6C0E661"/>
<feature type="compositionally biased region" description="Gly residues" evidence="1">
    <location>
        <begin position="52"/>
        <end position="66"/>
    </location>
</feature>
<reference evidence="2" key="1">
    <citation type="journal article" date="2020" name="Nature">
        <title>Giant virus diversity and host interactions through global metagenomics.</title>
        <authorList>
            <person name="Schulz F."/>
            <person name="Roux S."/>
            <person name="Paez-Espino D."/>
            <person name="Jungbluth S."/>
            <person name="Walsh D.A."/>
            <person name="Denef V.J."/>
            <person name="McMahon K.D."/>
            <person name="Konstantinidis K.T."/>
            <person name="Eloe-Fadrosh E.A."/>
            <person name="Kyrpides N.C."/>
            <person name="Woyke T."/>
        </authorList>
    </citation>
    <scope>NUCLEOTIDE SEQUENCE</scope>
    <source>
        <strain evidence="2">GVMAG-M-3300023179-138</strain>
    </source>
</reference>
<feature type="region of interest" description="Disordered" evidence="1">
    <location>
        <begin position="52"/>
        <end position="78"/>
    </location>
</feature>
<evidence type="ECO:0000313" key="2">
    <source>
        <dbReference type="EMBL" id="QHT24202.1"/>
    </source>
</evidence>
<protein>
    <recommendedName>
        <fullName evidence="3">MIF4G domain-containing protein</fullName>
    </recommendedName>
</protein>
<evidence type="ECO:0008006" key="3">
    <source>
        <dbReference type="Google" id="ProtNLM"/>
    </source>
</evidence>
<organism evidence="2">
    <name type="scientific">viral metagenome</name>
    <dbReference type="NCBI Taxonomy" id="1070528"/>
    <lineage>
        <taxon>unclassified sequences</taxon>
        <taxon>metagenomes</taxon>
        <taxon>organismal metagenomes</taxon>
    </lineage>
</organism>
<dbReference type="EMBL" id="MN739743">
    <property type="protein sequence ID" value="QHT24202.1"/>
    <property type="molecule type" value="Genomic_DNA"/>
</dbReference>
<evidence type="ECO:0000256" key="1">
    <source>
        <dbReference type="SAM" id="MobiDB-lite"/>
    </source>
</evidence>
<accession>A0A6C0E661</accession>
<sequence length="308" mass="34246">MADMKSAIAEALSFMTRPYTCPDEVRARIAALRVPVDDVAGTRMTTDWRAAGLGGRSGWRPSGGGPRNYERGPPPRRPYIDRALAPRFGNKGRADVTTEERMMDRIRDKMNKFSSMTYDATKGWLSQLLDSGQTDFLTDFITLVFEKAAAEEQFCALYARLITDLCTEFAHLKTELQRIFGEFMRIFTEAAEEPDVAAAEYAAFVALRTRRRYRRGYAAFIGEIARLKILTVADITSTCDVILDGIMTTKVQEGQGLLCEEYADCLTKLVKACAAGASADRVKEAMVRGPSLTNKARFALMDLLDILG</sequence>
<proteinExistence type="predicted"/>
<dbReference type="SUPFAM" id="SSF48371">
    <property type="entry name" value="ARM repeat"/>
    <property type="match status" value="1"/>
</dbReference>
<name>A0A6C0E661_9ZZZZ</name>